<evidence type="ECO:0000313" key="3">
    <source>
        <dbReference type="Proteomes" id="UP001157418"/>
    </source>
</evidence>
<evidence type="ECO:0000256" key="1">
    <source>
        <dbReference type="SAM" id="MobiDB-lite"/>
    </source>
</evidence>
<name>A0AAU9MMS3_9ASTR</name>
<accession>A0AAU9MMS3</accession>
<organism evidence="2 3">
    <name type="scientific">Lactuca virosa</name>
    <dbReference type="NCBI Taxonomy" id="75947"/>
    <lineage>
        <taxon>Eukaryota</taxon>
        <taxon>Viridiplantae</taxon>
        <taxon>Streptophyta</taxon>
        <taxon>Embryophyta</taxon>
        <taxon>Tracheophyta</taxon>
        <taxon>Spermatophyta</taxon>
        <taxon>Magnoliopsida</taxon>
        <taxon>eudicotyledons</taxon>
        <taxon>Gunneridae</taxon>
        <taxon>Pentapetalae</taxon>
        <taxon>asterids</taxon>
        <taxon>campanulids</taxon>
        <taxon>Asterales</taxon>
        <taxon>Asteraceae</taxon>
        <taxon>Cichorioideae</taxon>
        <taxon>Cichorieae</taxon>
        <taxon>Lactucinae</taxon>
        <taxon>Lactuca</taxon>
    </lineage>
</organism>
<evidence type="ECO:0000313" key="2">
    <source>
        <dbReference type="EMBL" id="CAH1426776.1"/>
    </source>
</evidence>
<keyword evidence="3" id="KW-1185">Reference proteome</keyword>
<feature type="region of interest" description="Disordered" evidence="1">
    <location>
        <begin position="1"/>
        <end position="52"/>
    </location>
</feature>
<feature type="compositionally biased region" description="Basic and acidic residues" evidence="1">
    <location>
        <begin position="1"/>
        <end position="10"/>
    </location>
</feature>
<protein>
    <submittedName>
        <fullName evidence="2">Uncharacterized protein</fullName>
    </submittedName>
</protein>
<comment type="caution">
    <text evidence="2">The sequence shown here is derived from an EMBL/GenBank/DDBJ whole genome shotgun (WGS) entry which is preliminary data.</text>
</comment>
<dbReference type="Proteomes" id="UP001157418">
    <property type="component" value="Unassembled WGS sequence"/>
</dbReference>
<sequence>MDGEGKLTREKTRKTNSLQTNESDIHSIDSEHKDADLKELTEGSPAKPEEDLIRVARGDSWRHKSSWTQLISSSSQSSFSISEIVPDLSFQTLEPQAGAPIKDPTRTGVVAKATGRKEISSQRKRKKIIDQFPLLSWIRSYQMVKMVELRGHTTRVLFMAHV</sequence>
<dbReference type="AlphaFoldDB" id="A0AAU9MMS3"/>
<dbReference type="EMBL" id="CAKMRJ010002223">
    <property type="protein sequence ID" value="CAH1426776.1"/>
    <property type="molecule type" value="Genomic_DNA"/>
</dbReference>
<gene>
    <name evidence="2" type="ORF">LVIROSA_LOCUS13838</name>
</gene>
<reference evidence="2 3" key="1">
    <citation type="submission" date="2022-01" db="EMBL/GenBank/DDBJ databases">
        <authorList>
            <person name="Xiong W."/>
            <person name="Schranz E."/>
        </authorList>
    </citation>
    <scope>NUCLEOTIDE SEQUENCE [LARGE SCALE GENOMIC DNA]</scope>
</reference>
<feature type="compositionally biased region" description="Basic and acidic residues" evidence="1">
    <location>
        <begin position="23"/>
        <end position="52"/>
    </location>
</feature>
<proteinExistence type="predicted"/>